<keyword evidence="4" id="KW-0862">Zinc</keyword>
<sequence>MIRSTSPDQLTGTLIVIPSANYPAVAAGTRVSPIDNGNLNRSYPGEADAEPTRQAAHFISRSLLPRADLVLDLHSGGSNSTYVPSMFLYRGPSQALWRRKVAAARAMALPYAVVVPPRLEPGSLSSAGDDAGILTLPTEPGGGGTVDRAVLTRAQNGLTALLVSEGVLRPGHSPADPGPERPGTIWIELVADSAVTTTVGGLFEPLVDPGEFVRAGTPVGRVHFLDELERPAAVFQAAVDGIVAIIRHPTFVRPGCHLVHVAPLLGEPQD</sequence>
<dbReference type="GO" id="GO:0016788">
    <property type="term" value="F:hydrolase activity, acting on ester bonds"/>
    <property type="evidence" value="ECO:0007669"/>
    <property type="project" value="InterPro"/>
</dbReference>
<dbReference type="EMBL" id="RBED01000110">
    <property type="protein sequence ID" value="RNL53044.1"/>
    <property type="molecule type" value="Genomic_DNA"/>
</dbReference>
<evidence type="ECO:0000256" key="2">
    <source>
        <dbReference type="ARBA" id="ARBA00022723"/>
    </source>
</evidence>
<gene>
    <name evidence="6" type="ORF">D7003_13025</name>
</gene>
<accession>A0A3N0BUM2</accession>
<evidence type="ECO:0000256" key="4">
    <source>
        <dbReference type="ARBA" id="ARBA00022833"/>
    </source>
</evidence>
<dbReference type="Proteomes" id="UP000273807">
    <property type="component" value="Unassembled WGS sequence"/>
</dbReference>
<evidence type="ECO:0000313" key="7">
    <source>
        <dbReference type="Proteomes" id="UP000273807"/>
    </source>
</evidence>
<dbReference type="GO" id="GO:0046872">
    <property type="term" value="F:metal ion binding"/>
    <property type="evidence" value="ECO:0007669"/>
    <property type="project" value="UniProtKB-KW"/>
</dbReference>
<name>A0A3N0BUM2_9MICC</name>
<dbReference type="AlphaFoldDB" id="A0A3N0BUM2"/>
<proteinExistence type="predicted"/>
<evidence type="ECO:0000256" key="3">
    <source>
        <dbReference type="ARBA" id="ARBA00022801"/>
    </source>
</evidence>
<dbReference type="OrthoDB" id="9782876at2"/>
<dbReference type="InterPro" id="IPR053138">
    <property type="entry name" value="N-alpha-Ac-DABA_deacetylase"/>
</dbReference>
<dbReference type="RefSeq" id="WP_123255864.1">
    <property type="nucleotide sequence ID" value="NZ_RBED01000110.1"/>
</dbReference>
<dbReference type="PANTHER" id="PTHR37326:SF1">
    <property type="entry name" value="BLL3975 PROTEIN"/>
    <property type="match status" value="1"/>
</dbReference>
<comment type="cofactor">
    <cofactor evidence="1">
        <name>Zn(2+)</name>
        <dbReference type="ChEBI" id="CHEBI:29105"/>
    </cofactor>
</comment>
<evidence type="ECO:0000259" key="5">
    <source>
        <dbReference type="Pfam" id="PF24827"/>
    </source>
</evidence>
<organism evidence="6 7">
    <name type="scientific">Arthrobacter oryzae</name>
    <dbReference type="NCBI Taxonomy" id="409290"/>
    <lineage>
        <taxon>Bacteria</taxon>
        <taxon>Bacillati</taxon>
        <taxon>Actinomycetota</taxon>
        <taxon>Actinomycetes</taxon>
        <taxon>Micrococcales</taxon>
        <taxon>Micrococcaceae</taxon>
        <taxon>Arthrobacter</taxon>
    </lineage>
</organism>
<keyword evidence="2" id="KW-0479">Metal-binding</keyword>
<comment type="caution">
    <text evidence="6">The sequence shown here is derived from an EMBL/GenBank/DDBJ whole genome shotgun (WGS) entry which is preliminary data.</text>
</comment>
<dbReference type="InterPro" id="IPR055438">
    <property type="entry name" value="AstE_AspA_cat"/>
</dbReference>
<evidence type="ECO:0000256" key="1">
    <source>
        <dbReference type="ARBA" id="ARBA00001947"/>
    </source>
</evidence>
<reference evidence="6 7" key="1">
    <citation type="submission" date="2018-10" db="EMBL/GenBank/DDBJ databases">
        <title>Genome sequencing of Arthrobacter oryzae TNB02.</title>
        <authorList>
            <person name="Cho Y.-J."/>
            <person name="Cho A."/>
            <person name="Kim O.-S."/>
        </authorList>
    </citation>
    <scope>NUCLEOTIDE SEQUENCE [LARGE SCALE GENOMIC DNA]</scope>
    <source>
        <strain evidence="6 7">TNB02</strain>
    </source>
</reference>
<protein>
    <submittedName>
        <fullName evidence="6">Succinylglutamate desuccinylase</fullName>
    </submittedName>
</protein>
<feature type="domain" description="Succinylglutamate desuccinylase/Aspartoacylase catalytic" evidence="5">
    <location>
        <begin position="2"/>
        <end position="162"/>
    </location>
</feature>
<dbReference type="Gene3D" id="3.40.630.10">
    <property type="entry name" value="Zn peptidases"/>
    <property type="match status" value="1"/>
</dbReference>
<dbReference type="SUPFAM" id="SSF53187">
    <property type="entry name" value="Zn-dependent exopeptidases"/>
    <property type="match status" value="1"/>
</dbReference>
<keyword evidence="7" id="KW-1185">Reference proteome</keyword>
<dbReference type="Pfam" id="PF24827">
    <property type="entry name" value="AstE_AspA_cat"/>
    <property type="match status" value="1"/>
</dbReference>
<evidence type="ECO:0000313" key="6">
    <source>
        <dbReference type="EMBL" id="RNL53044.1"/>
    </source>
</evidence>
<keyword evidence="3" id="KW-0378">Hydrolase</keyword>
<dbReference type="PANTHER" id="PTHR37326">
    <property type="entry name" value="BLL3975 PROTEIN"/>
    <property type="match status" value="1"/>
</dbReference>